<feature type="domain" description="PAS" evidence="8">
    <location>
        <begin position="543"/>
        <end position="613"/>
    </location>
</feature>
<dbReference type="SMART" id="SM00086">
    <property type="entry name" value="PAC"/>
    <property type="match status" value="3"/>
</dbReference>
<evidence type="ECO:0000256" key="3">
    <source>
        <dbReference type="ARBA" id="ARBA00022553"/>
    </source>
</evidence>
<dbReference type="RefSeq" id="WP_230740556.1">
    <property type="nucleotide sequence ID" value="NZ_PGCK01000002.1"/>
</dbReference>
<feature type="domain" description="PAS" evidence="8">
    <location>
        <begin position="416"/>
        <end position="486"/>
    </location>
</feature>
<evidence type="ECO:0000256" key="7">
    <source>
        <dbReference type="SAM" id="Phobius"/>
    </source>
</evidence>
<keyword evidence="5" id="KW-0418">Kinase</keyword>
<comment type="caution">
    <text evidence="10">The sequence shown here is derived from an EMBL/GenBank/DDBJ whole genome shotgun (WGS) entry which is preliminary data.</text>
</comment>
<evidence type="ECO:0000256" key="5">
    <source>
        <dbReference type="ARBA" id="ARBA00022777"/>
    </source>
</evidence>
<evidence type="ECO:0000256" key="1">
    <source>
        <dbReference type="ARBA" id="ARBA00000085"/>
    </source>
</evidence>
<dbReference type="PROSITE" id="PS50113">
    <property type="entry name" value="PAC"/>
    <property type="match status" value="3"/>
</dbReference>
<feature type="transmembrane region" description="Helical" evidence="7">
    <location>
        <begin position="16"/>
        <end position="36"/>
    </location>
</feature>
<dbReference type="InterPro" id="IPR000014">
    <property type="entry name" value="PAS"/>
</dbReference>
<evidence type="ECO:0000256" key="6">
    <source>
        <dbReference type="SAM" id="Coils"/>
    </source>
</evidence>
<feature type="transmembrane region" description="Helical" evidence="7">
    <location>
        <begin position="87"/>
        <end position="105"/>
    </location>
</feature>
<proteinExistence type="predicted"/>
<dbReference type="InterPro" id="IPR052162">
    <property type="entry name" value="Sensor_kinase/Photoreceptor"/>
</dbReference>
<feature type="domain" description="PAC" evidence="9">
    <location>
        <begin position="363"/>
        <end position="415"/>
    </location>
</feature>
<dbReference type="EC" id="2.7.13.3" evidence="2"/>
<sequence length="813" mass="91768">MFNPSNLHKFEKYKELALGIILLFNVFLALFVNLYLGIEIVYTHLFYIPIILAGIWYHKKAIYVALCLGLFHISLDMILYETLMPSAVIRAILFIVVALVVGQLSELKDKLHSELESSNKRLSDVNEELSHIIEFYPDATLIIDNFGKIVAWNKAMEEMTGIAAGEMIGKGEHIYALPFYGQRRPVLIDLLNLSHDELKKEYDEVTYKNGKLEAQSMRAKVNGRDVVLHCIASRLYDSDGKVIGAIESIRDVTEQNMSEEALKRAREELEKRVDERTAELDYANSTLQTILDTIPTGVVVVDAGTGDVSYYSHGAADMIGTKVKRIFSLEPEAPYTFLRPDNTPMLPEEFPIRRSLNMGENISGLEMKLLDRDGKEITVLIGSSPILDNEGRTIAAVLSMTDITERKKAEEALRESEEKFRNIIENINDWVWESNARMELTYVSPKVVEVLGYRPEDMRGKTALDFMAPDEAKRVSRLFYPIISGRLPYSLIECTMISDSGRPVVFETSGTPIFDNQGAFRGYRGISRDITERIRAEKDLKKSESRIHALLNSIPDLIFRMTKDGTFLDYKADKDNDLFMDPEDILGKNIYEVLPVELSRTMMYHIGKALKTGEMQTFEYIIFVNGEIRYEEARCIVSDKNEVFMMVRDITDLRQNEESIKKAYSKLEEDVRNCGAELLRTKGAMQNIIDALPVGIIVVDASTWKISHHSQVASDIFGGSLADDAILIGKTDYELLKRDGSEFLPDELPLTRSLKYGEITTAVEMTVRRADGSEARVLASSSPIIDANGKIISAVESMIVLKITKGRARNRSG</sequence>
<dbReference type="PANTHER" id="PTHR43304:SF1">
    <property type="entry name" value="PAC DOMAIN-CONTAINING PROTEIN"/>
    <property type="match status" value="1"/>
</dbReference>
<keyword evidence="7" id="KW-1133">Transmembrane helix</keyword>
<dbReference type="GO" id="GO:0004673">
    <property type="term" value="F:protein histidine kinase activity"/>
    <property type="evidence" value="ECO:0007669"/>
    <property type="project" value="UniProtKB-EC"/>
</dbReference>
<feature type="domain" description="PAC" evidence="9">
    <location>
        <begin position="490"/>
        <end position="542"/>
    </location>
</feature>
<organism evidence="10 11">
    <name type="scientific">Methanooceanicella nereidis</name>
    <dbReference type="NCBI Taxonomy" id="2052831"/>
    <lineage>
        <taxon>Archaea</taxon>
        <taxon>Methanobacteriati</taxon>
        <taxon>Methanobacteriota</taxon>
        <taxon>Stenosarchaea group</taxon>
        <taxon>Methanomicrobia</taxon>
        <taxon>Methanocellales</taxon>
        <taxon>Methanocellaceae</taxon>
        <taxon>Methanooceanicella</taxon>
    </lineage>
</organism>
<dbReference type="InterPro" id="IPR001610">
    <property type="entry name" value="PAC"/>
</dbReference>
<dbReference type="PROSITE" id="PS50112">
    <property type="entry name" value="PAS"/>
    <property type="match status" value="4"/>
</dbReference>
<dbReference type="Proteomes" id="UP001320159">
    <property type="component" value="Unassembled WGS sequence"/>
</dbReference>
<dbReference type="InterPro" id="IPR013767">
    <property type="entry name" value="PAS_fold"/>
</dbReference>
<feature type="domain" description="PAS" evidence="8">
    <location>
        <begin position="283"/>
        <end position="359"/>
    </location>
</feature>
<dbReference type="PANTHER" id="PTHR43304">
    <property type="entry name" value="PHYTOCHROME-LIKE PROTEIN CPH1"/>
    <property type="match status" value="1"/>
</dbReference>
<accession>A0AAP2RBI0</accession>
<dbReference type="InterPro" id="IPR000700">
    <property type="entry name" value="PAS-assoc_C"/>
</dbReference>
<evidence type="ECO:0000256" key="2">
    <source>
        <dbReference type="ARBA" id="ARBA00012438"/>
    </source>
</evidence>
<keyword evidence="7" id="KW-0812">Transmembrane</keyword>
<keyword evidence="4" id="KW-0808">Transferase</keyword>
<name>A0AAP2RBI0_9EURY</name>
<dbReference type="InterPro" id="IPR013656">
    <property type="entry name" value="PAS_4"/>
</dbReference>
<dbReference type="AlphaFoldDB" id="A0AAP2RBI0"/>
<keyword evidence="3" id="KW-0597">Phosphoprotein</keyword>
<feature type="domain" description="PAS" evidence="8">
    <location>
        <begin position="125"/>
        <end position="170"/>
    </location>
</feature>
<dbReference type="GO" id="GO:0006355">
    <property type="term" value="P:regulation of DNA-templated transcription"/>
    <property type="evidence" value="ECO:0007669"/>
    <property type="project" value="InterPro"/>
</dbReference>
<gene>
    <name evidence="10" type="ORF">CUJ83_03235</name>
</gene>
<evidence type="ECO:0000313" key="10">
    <source>
        <dbReference type="EMBL" id="MCD1294007.1"/>
    </source>
</evidence>
<comment type="catalytic activity">
    <reaction evidence="1">
        <text>ATP + protein L-histidine = ADP + protein N-phospho-L-histidine.</text>
        <dbReference type="EC" id="2.7.13.3"/>
    </reaction>
</comment>
<dbReference type="NCBIfam" id="TIGR00229">
    <property type="entry name" value="sensory_box"/>
    <property type="match status" value="3"/>
</dbReference>
<dbReference type="CDD" id="cd00130">
    <property type="entry name" value="PAS"/>
    <property type="match status" value="3"/>
</dbReference>
<evidence type="ECO:0000259" key="8">
    <source>
        <dbReference type="PROSITE" id="PS50112"/>
    </source>
</evidence>
<keyword evidence="11" id="KW-1185">Reference proteome</keyword>
<dbReference type="Pfam" id="PF00989">
    <property type="entry name" value="PAS"/>
    <property type="match status" value="2"/>
</dbReference>
<dbReference type="Gene3D" id="3.30.450.20">
    <property type="entry name" value="PAS domain"/>
    <property type="match status" value="5"/>
</dbReference>
<feature type="transmembrane region" description="Helical" evidence="7">
    <location>
        <begin position="41"/>
        <end position="57"/>
    </location>
</feature>
<keyword evidence="7" id="KW-0472">Membrane</keyword>
<dbReference type="Pfam" id="PF08448">
    <property type="entry name" value="PAS_4"/>
    <property type="match status" value="2"/>
</dbReference>
<dbReference type="SMART" id="SM00091">
    <property type="entry name" value="PAS"/>
    <property type="match status" value="5"/>
</dbReference>
<protein>
    <recommendedName>
        <fullName evidence="2">histidine kinase</fullName>
        <ecNumber evidence="2">2.7.13.3</ecNumber>
    </recommendedName>
</protein>
<feature type="domain" description="PAC" evidence="9">
    <location>
        <begin position="210"/>
        <end position="264"/>
    </location>
</feature>
<evidence type="ECO:0000313" key="11">
    <source>
        <dbReference type="Proteomes" id="UP001320159"/>
    </source>
</evidence>
<dbReference type="InterPro" id="IPR035965">
    <property type="entry name" value="PAS-like_dom_sf"/>
</dbReference>
<feature type="coiled-coil region" evidence="6">
    <location>
        <begin position="252"/>
        <end position="286"/>
    </location>
</feature>
<evidence type="ECO:0000256" key="4">
    <source>
        <dbReference type="ARBA" id="ARBA00022679"/>
    </source>
</evidence>
<dbReference type="Pfam" id="PF13426">
    <property type="entry name" value="PAS_9"/>
    <property type="match status" value="1"/>
</dbReference>
<reference evidence="10 11" key="1">
    <citation type="submission" date="2017-11" db="EMBL/GenBank/DDBJ databases">
        <title>Isolation and Characterization of Family Methanocellaceae Species from Potential Methane Hydrate Area Offshore Southwestern Taiwan.</title>
        <authorList>
            <person name="Zhang W.-L."/>
            <person name="Chen W.-C."/>
            <person name="Lai M.-C."/>
            <person name="Chen S.-C."/>
        </authorList>
    </citation>
    <scope>NUCLEOTIDE SEQUENCE [LARGE SCALE GENOMIC DNA]</scope>
    <source>
        <strain evidence="10 11">CWC-04</strain>
    </source>
</reference>
<dbReference type="EMBL" id="PGCK01000002">
    <property type="protein sequence ID" value="MCD1294007.1"/>
    <property type="molecule type" value="Genomic_DNA"/>
</dbReference>
<evidence type="ECO:0000259" key="9">
    <source>
        <dbReference type="PROSITE" id="PS50113"/>
    </source>
</evidence>
<dbReference type="SUPFAM" id="SSF55785">
    <property type="entry name" value="PYP-like sensor domain (PAS domain)"/>
    <property type="match status" value="5"/>
</dbReference>
<keyword evidence="6" id="KW-0175">Coiled coil</keyword>
<feature type="transmembrane region" description="Helical" evidence="7">
    <location>
        <begin position="63"/>
        <end position="80"/>
    </location>
</feature>